<evidence type="ECO:0000256" key="2">
    <source>
        <dbReference type="ARBA" id="ARBA00022448"/>
    </source>
</evidence>
<dbReference type="NCBIfam" id="TIGR01409">
    <property type="entry name" value="TAT_signal_seq"/>
    <property type="match status" value="1"/>
</dbReference>
<dbReference type="GO" id="GO:0015846">
    <property type="term" value="P:polyamine transport"/>
    <property type="evidence" value="ECO:0007669"/>
    <property type="project" value="InterPro"/>
</dbReference>
<dbReference type="InterPro" id="IPR001188">
    <property type="entry name" value="Sperm_putr-bd"/>
</dbReference>
<keyword evidence="2" id="KW-0813">Transport</keyword>
<evidence type="ECO:0000256" key="4">
    <source>
        <dbReference type="ARBA" id="ARBA00022764"/>
    </source>
</evidence>
<protein>
    <submittedName>
        <fullName evidence="6">Extracellular solute-binding protein</fullName>
    </submittedName>
</protein>
<dbReference type="InterPro" id="IPR019546">
    <property type="entry name" value="TAT_signal_bac_arc"/>
</dbReference>
<evidence type="ECO:0000313" key="6">
    <source>
        <dbReference type="EMBL" id="MBT9288707.1"/>
    </source>
</evidence>
<dbReference type="PANTHER" id="PTHR30222:SF17">
    <property type="entry name" value="SPERMIDINE_PUTRESCINE-BINDING PERIPLASMIC PROTEIN"/>
    <property type="match status" value="1"/>
</dbReference>
<dbReference type="Pfam" id="PF13416">
    <property type="entry name" value="SBP_bac_8"/>
    <property type="match status" value="1"/>
</dbReference>
<keyword evidence="4" id="KW-0574">Periplasm</keyword>
<dbReference type="Gene3D" id="3.40.190.10">
    <property type="entry name" value="Periplasmic binding protein-like II"/>
    <property type="match status" value="2"/>
</dbReference>
<comment type="caution">
    <text evidence="6">The sequence shown here is derived from an EMBL/GenBank/DDBJ whole genome shotgun (WGS) entry which is preliminary data.</text>
</comment>
<dbReference type="SUPFAM" id="SSF53850">
    <property type="entry name" value="Periplasmic binding protein-like II"/>
    <property type="match status" value="1"/>
</dbReference>
<dbReference type="InterPro" id="IPR006059">
    <property type="entry name" value="SBP"/>
</dbReference>
<evidence type="ECO:0000313" key="7">
    <source>
        <dbReference type="Proteomes" id="UP000766595"/>
    </source>
</evidence>
<dbReference type="Pfam" id="PF10518">
    <property type="entry name" value="TAT_signal"/>
    <property type="match status" value="1"/>
</dbReference>
<dbReference type="PRINTS" id="PR00909">
    <property type="entry name" value="SPERMDNBNDNG"/>
</dbReference>
<dbReference type="AlphaFoldDB" id="A0A947GBI1"/>
<dbReference type="PANTHER" id="PTHR30222">
    <property type="entry name" value="SPERMIDINE/PUTRESCINE-BINDING PERIPLASMIC PROTEIN"/>
    <property type="match status" value="1"/>
</dbReference>
<name>A0A947GBI1_9HYPH</name>
<reference evidence="6 7" key="1">
    <citation type="submission" date="2021-06" db="EMBL/GenBank/DDBJ databases">
        <authorList>
            <person name="Grouzdev D.S."/>
            <person name="Koziaeva V."/>
        </authorList>
    </citation>
    <scope>NUCLEOTIDE SEQUENCE [LARGE SCALE GENOMIC DNA]</scope>
    <source>
        <strain evidence="6 7">22</strain>
    </source>
</reference>
<dbReference type="Proteomes" id="UP000766595">
    <property type="component" value="Unassembled WGS sequence"/>
</dbReference>
<keyword evidence="7" id="KW-1185">Reference proteome</keyword>
<evidence type="ECO:0000256" key="5">
    <source>
        <dbReference type="SAM" id="MobiDB-lite"/>
    </source>
</evidence>
<proteinExistence type="predicted"/>
<accession>A0A947GBI1</accession>
<feature type="region of interest" description="Disordered" evidence="5">
    <location>
        <begin position="1"/>
        <end position="21"/>
    </location>
</feature>
<gene>
    <name evidence="6" type="ORF">KL771_04560</name>
</gene>
<evidence type="ECO:0000256" key="1">
    <source>
        <dbReference type="ARBA" id="ARBA00004418"/>
    </source>
</evidence>
<dbReference type="GO" id="GO:0042597">
    <property type="term" value="C:periplasmic space"/>
    <property type="evidence" value="ECO:0007669"/>
    <property type="project" value="UniProtKB-SubCell"/>
</dbReference>
<keyword evidence="3" id="KW-0732">Signal</keyword>
<dbReference type="GO" id="GO:0019808">
    <property type="term" value="F:polyamine binding"/>
    <property type="evidence" value="ECO:0007669"/>
    <property type="project" value="InterPro"/>
</dbReference>
<comment type="subcellular location">
    <subcellularLocation>
        <location evidence="1">Periplasm</location>
    </subcellularLocation>
</comment>
<organism evidence="6 7">
    <name type="scientific">Prosthecodimorpha staleyi</name>
    <dbReference type="NCBI Taxonomy" id="2840188"/>
    <lineage>
        <taxon>Bacteria</taxon>
        <taxon>Pseudomonadati</taxon>
        <taxon>Pseudomonadota</taxon>
        <taxon>Alphaproteobacteria</taxon>
        <taxon>Hyphomicrobiales</taxon>
        <taxon>Ancalomicrobiaceae</taxon>
        <taxon>Prosthecodimorpha</taxon>
    </lineage>
</organism>
<sequence>MHQDAGTATARNPCASRSEGRPAWPASCFQMAAPMQGTQSMSKTQDPRKDTAATLAAARNFSRRSVLKAAAVAGAASAIGPWYVKDALSSSGTLSLLHWDDELPNPVIPEFEKKTGIKVVSTPFSQNEEQINKLQATGGEGFDLCQPTRDRSPQFKDLGLLQPLDPKKMKLDNLLPAMLEGSTSVWTWDGKLYHVPHCWGSEAISWRTDLAKIEYKTLSYGTLWNEEFKGKVQGRPHSLLAGIGLWLDATGKVPSNRMMDAFKDEASMKKIYDEILKVAISKKAWIKQFWDSADNTKSGLMENGVVIGQTWDGPALSLKKQGKPVSYMAPQEGAIAWLDGWAMPSGAKNIEQAYEWLSYVHSPEVSAKVADGSGYNPVCKGSDGMLSEVAKKNFTEAFPDDALSRLWHRPPEPSWFAELRTQYAEKFKAA</sequence>
<dbReference type="EMBL" id="JAHHZF010000002">
    <property type="protein sequence ID" value="MBT9288707.1"/>
    <property type="molecule type" value="Genomic_DNA"/>
</dbReference>
<evidence type="ECO:0000256" key="3">
    <source>
        <dbReference type="ARBA" id="ARBA00022729"/>
    </source>
</evidence>